<dbReference type="GO" id="GO:0003723">
    <property type="term" value="F:RNA binding"/>
    <property type="evidence" value="ECO:0007669"/>
    <property type="project" value="InterPro"/>
</dbReference>
<dbReference type="GO" id="GO:0009982">
    <property type="term" value="F:pseudouridine synthase activity"/>
    <property type="evidence" value="ECO:0007669"/>
    <property type="project" value="InterPro"/>
</dbReference>
<reference evidence="6 7" key="1">
    <citation type="submission" date="2016-05" db="EMBL/GenBank/DDBJ databases">
        <title>A degradative enzymes factory behind the ericoid mycorrhizal symbiosis.</title>
        <authorList>
            <consortium name="DOE Joint Genome Institute"/>
            <person name="Martino E."/>
            <person name="Morin E."/>
            <person name="Grelet G."/>
            <person name="Kuo A."/>
            <person name="Kohler A."/>
            <person name="Daghino S."/>
            <person name="Barry K."/>
            <person name="Choi C."/>
            <person name="Cichocki N."/>
            <person name="Clum A."/>
            <person name="Copeland A."/>
            <person name="Hainaut M."/>
            <person name="Haridas S."/>
            <person name="Labutti K."/>
            <person name="Lindquist E."/>
            <person name="Lipzen A."/>
            <person name="Khouja H.-R."/>
            <person name="Murat C."/>
            <person name="Ohm R."/>
            <person name="Olson A."/>
            <person name="Spatafora J."/>
            <person name="Veneault-Fourrey C."/>
            <person name="Henrissat B."/>
            <person name="Grigoriev I."/>
            <person name="Martin F."/>
            <person name="Perotto S."/>
        </authorList>
    </citation>
    <scope>NUCLEOTIDE SEQUENCE [LARGE SCALE GENOMIC DNA]</scope>
    <source>
        <strain evidence="6 7">UAMH 7357</strain>
    </source>
</reference>
<keyword evidence="3" id="KW-0413">Isomerase</keyword>
<feature type="domain" description="Pseudouridine synthase I TruA alpha/beta" evidence="5">
    <location>
        <begin position="303"/>
        <end position="434"/>
    </location>
</feature>
<feature type="region of interest" description="Disordered" evidence="4">
    <location>
        <begin position="156"/>
        <end position="214"/>
    </location>
</feature>
<dbReference type="Gene3D" id="3.30.70.580">
    <property type="entry name" value="Pseudouridine synthase I, catalytic domain, N-terminal subdomain"/>
    <property type="match status" value="1"/>
</dbReference>
<dbReference type="OrthoDB" id="25767at2759"/>
<dbReference type="EMBL" id="KZ613468">
    <property type="protein sequence ID" value="PMD26221.1"/>
    <property type="molecule type" value="Genomic_DNA"/>
</dbReference>
<dbReference type="PANTHER" id="PTHR11142">
    <property type="entry name" value="PSEUDOURIDYLATE SYNTHASE"/>
    <property type="match status" value="1"/>
</dbReference>
<dbReference type="GO" id="GO:1990481">
    <property type="term" value="P:mRNA pseudouridine synthesis"/>
    <property type="evidence" value="ECO:0007669"/>
    <property type="project" value="TreeGrafter"/>
</dbReference>
<dbReference type="SUPFAM" id="SSF55120">
    <property type="entry name" value="Pseudouridine synthase"/>
    <property type="match status" value="1"/>
</dbReference>
<keyword evidence="2" id="KW-0819">tRNA processing</keyword>
<dbReference type="InterPro" id="IPR020103">
    <property type="entry name" value="PsdUridine_synth_cat_dom_sf"/>
</dbReference>
<dbReference type="AlphaFoldDB" id="A0A2J6QIX8"/>
<evidence type="ECO:0000313" key="6">
    <source>
        <dbReference type="EMBL" id="PMD26221.1"/>
    </source>
</evidence>
<dbReference type="InterPro" id="IPR020097">
    <property type="entry name" value="PsdUridine_synth_TruA_a/b_dom"/>
</dbReference>
<protein>
    <submittedName>
        <fullName evidence="6">Pseudouridine synthase</fullName>
    </submittedName>
</protein>
<accession>A0A2J6QIX8</accession>
<dbReference type="STRING" id="1745343.A0A2J6QIX8"/>
<dbReference type="InterPro" id="IPR020094">
    <property type="entry name" value="TruA/RsuA/RluB/E/F_N"/>
</dbReference>
<dbReference type="HAMAP" id="MF_00171">
    <property type="entry name" value="TruA"/>
    <property type="match status" value="1"/>
</dbReference>
<evidence type="ECO:0000313" key="7">
    <source>
        <dbReference type="Proteomes" id="UP000235672"/>
    </source>
</evidence>
<evidence type="ECO:0000256" key="2">
    <source>
        <dbReference type="ARBA" id="ARBA00022694"/>
    </source>
</evidence>
<dbReference type="CDD" id="cd02569">
    <property type="entry name" value="PseudoU_synth_ScPus3"/>
    <property type="match status" value="1"/>
</dbReference>
<dbReference type="InterPro" id="IPR001406">
    <property type="entry name" value="PsdUridine_synth_TruA"/>
</dbReference>
<keyword evidence="7" id="KW-1185">Reference proteome</keyword>
<dbReference type="Proteomes" id="UP000235672">
    <property type="component" value="Unassembled WGS sequence"/>
</dbReference>
<dbReference type="GO" id="GO:0031119">
    <property type="term" value="P:tRNA pseudouridine synthesis"/>
    <property type="evidence" value="ECO:0007669"/>
    <property type="project" value="TreeGrafter"/>
</dbReference>
<name>A0A2J6QIX8_9HELO</name>
<comment type="similarity">
    <text evidence="1">Belongs to the tRNA pseudouridine synthase TruA family.</text>
</comment>
<dbReference type="InterPro" id="IPR020095">
    <property type="entry name" value="PsdUridine_synth_TruA_C"/>
</dbReference>
<proteinExistence type="inferred from homology"/>
<dbReference type="Gene3D" id="3.30.70.660">
    <property type="entry name" value="Pseudouridine synthase I, catalytic domain, C-terminal subdomain"/>
    <property type="match status" value="1"/>
</dbReference>
<evidence type="ECO:0000256" key="4">
    <source>
        <dbReference type="SAM" id="MobiDB-lite"/>
    </source>
</evidence>
<evidence type="ECO:0000259" key="5">
    <source>
        <dbReference type="Pfam" id="PF01416"/>
    </source>
</evidence>
<evidence type="ECO:0000256" key="3">
    <source>
        <dbReference type="ARBA" id="ARBA00023235"/>
    </source>
</evidence>
<feature type="compositionally biased region" description="Basic and acidic residues" evidence="4">
    <location>
        <begin position="174"/>
        <end position="184"/>
    </location>
</feature>
<dbReference type="InterPro" id="IPR041707">
    <property type="entry name" value="Pus3-like"/>
</dbReference>
<organism evidence="6 7">
    <name type="scientific">Hyaloscypha hepaticicola</name>
    <dbReference type="NCBI Taxonomy" id="2082293"/>
    <lineage>
        <taxon>Eukaryota</taxon>
        <taxon>Fungi</taxon>
        <taxon>Dikarya</taxon>
        <taxon>Ascomycota</taxon>
        <taxon>Pezizomycotina</taxon>
        <taxon>Leotiomycetes</taxon>
        <taxon>Helotiales</taxon>
        <taxon>Hyaloscyphaceae</taxon>
        <taxon>Hyaloscypha</taxon>
    </lineage>
</organism>
<dbReference type="GO" id="GO:0005737">
    <property type="term" value="C:cytoplasm"/>
    <property type="evidence" value="ECO:0007669"/>
    <property type="project" value="TreeGrafter"/>
</dbReference>
<sequence length="583" mass="65451">MDGKSVEKTDYSVWSHEKLIQRVTQLENELKAQNRSLIPAPPAEKKSWKKPRTERVFDPSKYSTRLIALKLAYLGKRYNGFEHHSGHKTPLPTIEEELWKALNKAKLIFPQEAHSLMPGEVNWESCEYSKCGRTDRGVSAFGQVIGIRVRSNRPLPKRRKEVVSEGVVEEPAADESKTLPREDAVETASPPLAPSKAKSQDPSGPLGLEEPDCEGTLDYDPIADEIPYASLLNRLLPPDIRILAWCPAPPPDFSARFSCRERRYRYFFTQPAFVPTPHNLEQPGASSSKIKDGWLDIAAMRQAAKLFEGLHDFRNFCKVDGGKQISNFERRMFFADIEEVEDSTSGLEFLNGPDFVPSGLIDKGYPKVYTFTLHGSAFLWHQVRCMISILFLVGQGLEKPSIVSELLDVEKNPRRPTYEMASDTPLVLWDCIFPREDDPGRKDAMEWLYVGDGAGAGVAKYGTAGLVDDLWKVWRERKIDEMLAGSLIDVVSKQGNGVEELEAEIRKKESKSQKVFDGGDSPRLQGTYIPVMKKPLMDAVDVINEKYAVRKGFENAADLKLQGFKRLGKSSGSDTPVIEDGDE</sequence>
<dbReference type="Pfam" id="PF01416">
    <property type="entry name" value="PseudoU_synth_1"/>
    <property type="match status" value="1"/>
</dbReference>
<gene>
    <name evidence="6" type="ORF">NA56DRAFT_641724</name>
</gene>
<dbReference type="GO" id="GO:0005634">
    <property type="term" value="C:nucleus"/>
    <property type="evidence" value="ECO:0007669"/>
    <property type="project" value="TreeGrafter"/>
</dbReference>
<dbReference type="PANTHER" id="PTHR11142:SF5">
    <property type="entry name" value="TRNA PSEUDOURIDINE(38_39) SYNTHASE"/>
    <property type="match status" value="1"/>
</dbReference>
<evidence type="ECO:0000256" key="1">
    <source>
        <dbReference type="ARBA" id="ARBA00009375"/>
    </source>
</evidence>